<dbReference type="PANTHER" id="PTHR44688:SF16">
    <property type="entry name" value="DNA-BINDING TRANSCRIPTIONAL ACTIVATOR DEVR_DOSR"/>
    <property type="match status" value="1"/>
</dbReference>
<dbReference type="InterPro" id="IPR011990">
    <property type="entry name" value="TPR-like_helical_dom_sf"/>
</dbReference>
<keyword evidence="3" id="KW-0804">Transcription</keyword>
<keyword evidence="1" id="KW-0805">Transcription regulation</keyword>
<dbReference type="SMART" id="SM00421">
    <property type="entry name" value="HTH_LUXR"/>
    <property type="match status" value="1"/>
</dbReference>
<dbReference type="CDD" id="cd06170">
    <property type="entry name" value="LuxR_C_like"/>
    <property type="match status" value="1"/>
</dbReference>
<gene>
    <name evidence="5" type="ORF">SAMN06296378_2438</name>
</gene>
<keyword evidence="2" id="KW-0238">DNA-binding</keyword>
<reference evidence="5 6" key="1">
    <citation type="submission" date="2017-09" db="EMBL/GenBank/DDBJ databases">
        <authorList>
            <person name="Ehlers B."/>
            <person name="Leendertz F.H."/>
        </authorList>
    </citation>
    <scope>NUCLEOTIDE SEQUENCE [LARGE SCALE GENOMIC DNA]</scope>
    <source>
        <strain evidence="5 6">CGMCC 1.05381</strain>
    </source>
</reference>
<evidence type="ECO:0000256" key="1">
    <source>
        <dbReference type="ARBA" id="ARBA00023015"/>
    </source>
</evidence>
<dbReference type="InterPro" id="IPR016032">
    <property type="entry name" value="Sig_transdc_resp-reg_C-effctor"/>
</dbReference>
<dbReference type="InterPro" id="IPR000792">
    <property type="entry name" value="Tscrpt_reg_LuxR_C"/>
</dbReference>
<evidence type="ECO:0000259" key="4">
    <source>
        <dbReference type="PROSITE" id="PS50043"/>
    </source>
</evidence>
<evidence type="ECO:0000256" key="3">
    <source>
        <dbReference type="ARBA" id="ARBA00023163"/>
    </source>
</evidence>
<dbReference type="AlphaFoldDB" id="A0A2C9A0C6"/>
<feature type="domain" description="HTH luxR-type" evidence="4">
    <location>
        <begin position="769"/>
        <end position="834"/>
    </location>
</feature>
<dbReference type="Gene3D" id="1.10.10.10">
    <property type="entry name" value="Winged helix-like DNA-binding domain superfamily/Winged helix DNA-binding domain"/>
    <property type="match status" value="1"/>
</dbReference>
<dbReference type="PROSITE" id="PS50043">
    <property type="entry name" value="HTH_LUXR_2"/>
    <property type="match status" value="1"/>
</dbReference>
<dbReference type="Proteomes" id="UP000219440">
    <property type="component" value="Unassembled WGS sequence"/>
</dbReference>
<keyword evidence="6" id="KW-1185">Reference proteome</keyword>
<dbReference type="EMBL" id="OCST01000005">
    <property type="protein sequence ID" value="SOE72275.1"/>
    <property type="molecule type" value="Genomic_DNA"/>
</dbReference>
<proteinExistence type="predicted"/>
<protein>
    <submittedName>
        <fullName evidence="5">ATP-, maltotriose- and DNA-dependent transcriptional regulator MalT</fullName>
    </submittedName>
</protein>
<evidence type="ECO:0000313" key="6">
    <source>
        <dbReference type="Proteomes" id="UP000219440"/>
    </source>
</evidence>
<sequence length="859" mass="93482">MRDIAVSSVRVPRSLKHTFSNRIGLPPVVDARVPPAFARALATWLDVGSVLVVSAPRGSGKSVSFANWLHTRPERILWIEGSELPEQGDALDAAFDGLYELGVITQFERMTFTRLQDATDAVKREASPIIMVVNEAELARGLPNFAQLAALGAHWPSVRWAFVTDAAVDADLGSGRGVMVVGPADLRDPLAALANLAPTDLRGRAGHVRDWAMQLDGSGDIYRLMLLLSQYLSVRRNSPRFDLVDDPNAALTQLLDSRVIHSVDGDDGVRISLAPEFHDALGDDAAARAAPESIQFHTDAARDAAAIGDNDANVFHLARSGQHVEALIALANVPVLTLITLGRIDTMRKAAAAIDISDSQHSVEALMMRLQISLVPPLEPDRKRDEIQEALKRAHLSATKATSAELDAMVVVSHTAALVARGRYEEARTLGRELAESLLTVPWLELGQFGAAPSLAWIGLATAELLDGHVDVASKFARVAQDSVTIGSMPYHLYLATATLAAVEAERGELMLAEAYLAEAQRVYRRCGWPRSIAQTAEFVARYFLARAALDVDGMSDLRLDISVVPNLSVSLTVLMKICECFVYLHSGHATQTRVAVRQLGHLTRDSRPGALLVALSSEMTFEAMMRAGEPRLAFDYLDAARVSEPRGECVVPLLAAALVASGNGSKVLDITDPCMLYGSHHSLAGHSLLLLVRAAAHELLGDVIAADDTFDEALLTQHSSPMPYLFLMIPVSTRVALWSRMSEQREREWTELRRFLATVPETVGQPDESLPHERLTAREMEILRALALGGTLNEIAESQFVSRNTVKTHVRVLYRKLRVSSRVEAAAVMKRFGQQLLDSPLRASLPPTLTGEPHPLAD</sequence>
<dbReference type="GO" id="GO:0006355">
    <property type="term" value="P:regulation of DNA-templated transcription"/>
    <property type="evidence" value="ECO:0007669"/>
    <property type="project" value="InterPro"/>
</dbReference>
<dbReference type="PRINTS" id="PR00038">
    <property type="entry name" value="HTHLUXR"/>
</dbReference>
<dbReference type="PANTHER" id="PTHR44688">
    <property type="entry name" value="DNA-BINDING TRANSCRIPTIONAL ACTIVATOR DEVR_DOSR"/>
    <property type="match status" value="1"/>
</dbReference>
<dbReference type="GO" id="GO:0003677">
    <property type="term" value="F:DNA binding"/>
    <property type="evidence" value="ECO:0007669"/>
    <property type="project" value="UniProtKB-KW"/>
</dbReference>
<dbReference type="InterPro" id="IPR036388">
    <property type="entry name" value="WH-like_DNA-bd_sf"/>
</dbReference>
<dbReference type="Gene3D" id="1.25.40.10">
    <property type="entry name" value="Tetratricopeptide repeat domain"/>
    <property type="match status" value="1"/>
</dbReference>
<name>A0A2C9A0C6_9MICO</name>
<accession>A0A2C9A0C6</accession>
<dbReference type="SUPFAM" id="SSF46894">
    <property type="entry name" value="C-terminal effector domain of the bipartite response regulators"/>
    <property type="match status" value="1"/>
</dbReference>
<organism evidence="5 6">
    <name type="scientific">Salinibacterium xinjiangense</name>
    <dbReference type="NCBI Taxonomy" id="386302"/>
    <lineage>
        <taxon>Bacteria</taxon>
        <taxon>Bacillati</taxon>
        <taxon>Actinomycetota</taxon>
        <taxon>Actinomycetes</taxon>
        <taxon>Micrococcales</taxon>
        <taxon>Microbacteriaceae</taxon>
        <taxon>Salinibacterium</taxon>
    </lineage>
</organism>
<evidence type="ECO:0000256" key="2">
    <source>
        <dbReference type="ARBA" id="ARBA00023125"/>
    </source>
</evidence>
<evidence type="ECO:0000313" key="5">
    <source>
        <dbReference type="EMBL" id="SOE72275.1"/>
    </source>
</evidence>
<dbReference type="RefSeq" id="WP_097061523.1">
    <property type="nucleotide sequence ID" value="NZ_OCST01000005.1"/>
</dbReference>
<dbReference type="Pfam" id="PF00196">
    <property type="entry name" value="GerE"/>
    <property type="match status" value="1"/>
</dbReference>